<dbReference type="GO" id="GO:0004074">
    <property type="term" value="F:biliverdin reductase [NAD(P)H] activity"/>
    <property type="evidence" value="ECO:0007669"/>
    <property type="project" value="TreeGrafter"/>
</dbReference>
<gene>
    <name evidence="3" type="ORF">OIDMADRAFT_52628</name>
</gene>
<dbReference type="InParanoid" id="A0A0C3DL98"/>
<dbReference type="PANTHER" id="PTHR43355:SF2">
    <property type="entry name" value="FLAVIN REDUCTASE (NADPH)"/>
    <property type="match status" value="1"/>
</dbReference>
<dbReference type="SUPFAM" id="SSF51735">
    <property type="entry name" value="NAD(P)-binding Rossmann-fold domains"/>
    <property type="match status" value="1"/>
</dbReference>
<sequence length="257" mass="27721">MSTAPSSSKPSIAIFGATGGTGLAILKNSLAAGHNVSVLARTPSKLSSISSQYPDLLHVTQGDIHDNASIKRALVLNNRRVDIVISAVGMVLQFKGVKIVSPDPTICEVGTRNILSTLSELEAEVDQASNPSPVKPKLIIVSTTGISEKRDIPRAVSPFYHYGLAVPHADKKKMEDLVINSQWPWVLVRPSFLVDGPAKGLKSLRTGTETPAHKKEATHAIGYAIRREDVGLWIYEECVSSRGNWGEWAGKCVSLTY</sequence>
<accession>A0A0C3DL98</accession>
<evidence type="ECO:0000313" key="4">
    <source>
        <dbReference type="Proteomes" id="UP000054321"/>
    </source>
</evidence>
<dbReference type="HOGENOM" id="CLU_066707_0_0_1"/>
<reference evidence="4" key="2">
    <citation type="submission" date="2015-01" db="EMBL/GenBank/DDBJ databases">
        <title>Evolutionary Origins and Diversification of the Mycorrhizal Mutualists.</title>
        <authorList>
            <consortium name="DOE Joint Genome Institute"/>
            <consortium name="Mycorrhizal Genomics Consortium"/>
            <person name="Kohler A."/>
            <person name="Kuo A."/>
            <person name="Nagy L.G."/>
            <person name="Floudas D."/>
            <person name="Copeland A."/>
            <person name="Barry K.W."/>
            <person name="Cichocki N."/>
            <person name="Veneault-Fourrey C."/>
            <person name="LaButti K."/>
            <person name="Lindquist E.A."/>
            <person name="Lipzen A."/>
            <person name="Lundell T."/>
            <person name="Morin E."/>
            <person name="Murat C."/>
            <person name="Riley R."/>
            <person name="Ohm R."/>
            <person name="Sun H."/>
            <person name="Tunlid A."/>
            <person name="Henrissat B."/>
            <person name="Grigoriev I.V."/>
            <person name="Hibbett D.S."/>
            <person name="Martin F."/>
        </authorList>
    </citation>
    <scope>NUCLEOTIDE SEQUENCE [LARGE SCALE GENOMIC DNA]</scope>
    <source>
        <strain evidence="4">Zn</strain>
    </source>
</reference>
<dbReference type="PANTHER" id="PTHR43355">
    <property type="entry name" value="FLAVIN REDUCTASE (NADPH)"/>
    <property type="match status" value="1"/>
</dbReference>
<dbReference type="InterPro" id="IPR051606">
    <property type="entry name" value="Polyketide_Oxido-like"/>
</dbReference>
<dbReference type="InterPro" id="IPR016040">
    <property type="entry name" value="NAD(P)-bd_dom"/>
</dbReference>
<feature type="domain" description="NAD(P)-binding" evidence="2">
    <location>
        <begin position="16"/>
        <end position="234"/>
    </location>
</feature>
<proteinExistence type="inferred from homology"/>
<protein>
    <recommendedName>
        <fullName evidence="2">NAD(P)-binding domain-containing protein</fullName>
    </recommendedName>
</protein>
<dbReference type="Gene3D" id="3.40.50.720">
    <property type="entry name" value="NAD(P)-binding Rossmann-like Domain"/>
    <property type="match status" value="1"/>
</dbReference>
<dbReference type="OrthoDB" id="63935at2759"/>
<organism evidence="3 4">
    <name type="scientific">Oidiodendron maius (strain Zn)</name>
    <dbReference type="NCBI Taxonomy" id="913774"/>
    <lineage>
        <taxon>Eukaryota</taxon>
        <taxon>Fungi</taxon>
        <taxon>Dikarya</taxon>
        <taxon>Ascomycota</taxon>
        <taxon>Pezizomycotina</taxon>
        <taxon>Leotiomycetes</taxon>
        <taxon>Leotiomycetes incertae sedis</taxon>
        <taxon>Myxotrichaceae</taxon>
        <taxon>Oidiodendron</taxon>
    </lineage>
</organism>
<evidence type="ECO:0000256" key="1">
    <source>
        <dbReference type="ARBA" id="ARBA00038376"/>
    </source>
</evidence>
<dbReference type="EMBL" id="KN832874">
    <property type="protein sequence ID" value="KIN02798.1"/>
    <property type="molecule type" value="Genomic_DNA"/>
</dbReference>
<comment type="similarity">
    <text evidence="1">Belongs to the avfA family.</text>
</comment>
<name>A0A0C3DL98_OIDMZ</name>
<reference evidence="3 4" key="1">
    <citation type="submission" date="2014-04" db="EMBL/GenBank/DDBJ databases">
        <authorList>
            <consortium name="DOE Joint Genome Institute"/>
            <person name="Kuo A."/>
            <person name="Martino E."/>
            <person name="Perotto S."/>
            <person name="Kohler A."/>
            <person name="Nagy L.G."/>
            <person name="Floudas D."/>
            <person name="Copeland A."/>
            <person name="Barry K.W."/>
            <person name="Cichocki N."/>
            <person name="Veneault-Fourrey C."/>
            <person name="LaButti K."/>
            <person name="Lindquist E.A."/>
            <person name="Lipzen A."/>
            <person name="Lundell T."/>
            <person name="Morin E."/>
            <person name="Murat C."/>
            <person name="Sun H."/>
            <person name="Tunlid A."/>
            <person name="Henrissat B."/>
            <person name="Grigoriev I.V."/>
            <person name="Hibbett D.S."/>
            <person name="Martin F."/>
            <person name="Nordberg H.P."/>
            <person name="Cantor M.N."/>
            <person name="Hua S.X."/>
        </authorList>
    </citation>
    <scope>NUCLEOTIDE SEQUENCE [LARGE SCALE GENOMIC DNA]</scope>
    <source>
        <strain evidence="3 4">Zn</strain>
    </source>
</reference>
<dbReference type="AlphaFoldDB" id="A0A0C3DL98"/>
<dbReference type="Pfam" id="PF13460">
    <property type="entry name" value="NAD_binding_10"/>
    <property type="match status" value="1"/>
</dbReference>
<evidence type="ECO:0000313" key="3">
    <source>
        <dbReference type="EMBL" id="KIN02798.1"/>
    </source>
</evidence>
<keyword evidence="4" id="KW-1185">Reference proteome</keyword>
<dbReference type="STRING" id="913774.A0A0C3DL98"/>
<dbReference type="InterPro" id="IPR036291">
    <property type="entry name" value="NAD(P)-bd_dom_sf"/>
</dbReference>
<dbReference type="GO" id="GO:0042602">
    <property type="term" value="F:riboflavin reductase (NADPH) activity"/>
    <property type="evidence" value="ECO:0007669"/>
    <property type="project" value="TreeGrafter"/>
</dbReference>
<dbReference type="Proteomes" id="UP000054321">
    <property type="component" value="Unassembled WGS sequence"/>
</dbReference>
<evidence type="ECO:0000259" key="2">
    <source>
        <dbReference type="Pfam" id="PF13460"/>
    </source>
</evidence>